<reference evidence="7 8" key="1">
    <citation type="submission" date="2018-06" db="EMBL/GenBank/DDBJ databases">
        <title>Comparative genomics reveals the genomic features of Rhizophagus irregularis, R. cerebriforme, R. diaphanum and Gigaspora rosea, and their symbiotic lifestyle signature.</title>
        <authorList>
            <person name="Morin E."/>
            <person name="San Clemente H."/>
            <person name="Chen E.C.H."/>
            <person name="De La Providencia I."/>
            <person name="Hainaut M."/>
            <person name="Kuo A."/>
            <person name="Kohler A."/>
            <person name="Murat C."/>
            <person name="Tang N."/>
            <person name="Roy S."/>
            <person name="Loubradou J."/>
            <person name="Henrissat B."/>
            <person name="Grigoriev I.V."/>
            <person name="Corradi N."/>
            <person name="Roux C."/>
            <person name="Martin F.M."/>
        </authorList>
    </citation>
    <scope>NUCLEOTIDE SEQUENCE [LARGE SCALE GENOMIC DNA]</scope>
    <source>
        <strain evidence="7 8">DAOM 227022</strain>
    </source>
</reference>
<evidence type="ECO:0000256" key="2">
    <source>
        <dbReference type="ARBA" id="ARBA00022980"/>
    </source>
</evidence>
<evidence type="ECO:0000256" key="6">
    <source>
        <dbReference type="SAM" id="MobiDB-lite"/>
    </source>
</evidence>
<dbReference type="Pfam" id="PF01282">
    <property type="entry name" value="Ribosomal_S24e"/>
    <property type="match status" value="1"/>
</dbReference>
<keyword evidence="2 4" id="KW-0689">Ribosomal protein</keyword>
<dbReference type="InterPro" id="IPR001976">
    <property type="entry name" value="Ribosomal_eS24"/>
</dbReference>
<gene>
    <name evidence="7" type="ORF">C1645_768101</name>
</gene>
<keyword evidence="8" id="KW-1185">Reference proteome</keyword>
<feature type="compositionally biased region" description="Basic residues" evidence="6">
    <location>
        <begin position="106"/>
        <end position="133"/>
    </location>
</feature>
<dbReference type="InterPro" id="IPR012678">
    <property type="entry name" value="Ribosomal_uL23/eL15/eS24_sf"/>
</dbReference>
<evidence type="ECO:0000256" key="1">
    <source>
        <dbReference type="ARBA" id="ARBA00009680"/>
    </source>
</evidence>
<dbReference type="STRING" id="658196.A0A397T893"/>
<comment type="similarity">
    <text evidence="1 4">Belongs to the eukaryotic ribosomal protein eS24 family.</text>
</comment>
<sequence length="133" mass="15626">MADSGTATIRTRQFLTNRLLHRRQFVLDILHPGRANVSKDEIREKLATMYKADKDTIFVFGFRTNFGGGRSTGFGLIYDDLEHAKKFEPRYRLVRHKLAEPEKTARKQRKERKNRAKRFRGTKKTKATTKKEK</sequence>
<dbReference type="SUPFAM" id="SSF54189">
    <property type="entry name" value="Ribosomal proteins S24e, L23 and L15e"/>
    <property type="match status" value="1"/>
</dbReference>
<dbReference type="GO" id="GO:0006412">
    <property type="term" value="P:translation"/>
    <property type="evidence" value="ECO:0007669"/>
    <property type="project" value="InterPro"/>
</dbReference>
<dbReference type="OrthoDB" id="5571754at2759"/>
<evidence type="ECO:0000256" key="5">
    <source>
        <dbReference type="RuleBase" id="RU004383"/>
    </source>
</evidence>
<dbReference type="HAMAP" id="MF_00545">
    <property type="entry name" value="Ribosomal_eS24"/>
    <property type="match status" value="1"/>
</dbReference>
<dbReference type="GO" id="GO:1990904">
    <property type="term" value="C:ribonucleoprotein complex"/>
    <property type="evidence" value="ECO:0007669"/>
    <property type="project" value="UniProtKB-KW"/>
</dbReference>
<dbReference type="GO" id="GO:0005840">
    <property type="term" value="C:ribosome"/>
    <property type="evidence" value="ECO:0007669"/>
    <property type="project" value="UniProtKB-KW"/>
</dbReference>
<name>A0A397T893_9GLOM</name>
<dbReference type="PANTHER" id="PTHR10496">
    <property type="entry name" value="40S RIBOSOMAL PROTEIN S24"/>
    <property type="match status" value="1"/>
</dbReference>
<dbReference type="AlphaFoldDB" id="A0A397T893"/>
<dbReference type="PROSITE" id="PS00529">
    <property type="entry name" value="RIBOSOMAL_S24E"/>
    <property type="match status" value="1"/>
</dbReference>
<comment type="caution">
    <text evidence="7">The sequence shown here is derived from an EMBL/GenBank/DDBJ whole genome shotgun (WGS) entry which is preliminary data.</text>
</comment>
<dbReference type="Gene3D" id="3.30.70.3370">
    <property type="match status" value="1"/>
</dbReference>
<evidence type="ECO:0000256" key="4">
    <source>
        <dbReference type="RuleBase" id="RU004381"/>
    </source>
</evidence>
<dbReference type="InterPro" id="IPR018098">
    <property type="entry name" value="Ribosomal_eS24_CS"/>
</dbReference>
<evidence type="ECO:0000313" key="7">
    <source>
        <dbReference type="EMBL" id="RIA91194.1"/>
    </source>
</evidence>
<evidence type="ECO:0000256" key="3">
    <source>
        <dbReference type="ARBA" id="ARBA00023274"/>
    </source>
</evidence>
<dbReference type="FunFam" id="3.30.70.3370:FF:000001">
    <property type="entry name" value="40S ribosomal protein S24"/>
    <property type="match status" value="1"/>
</dbReference>
<dbReference type="GO" id="GO:0003735">
    <property type="term" value="F:structural constituent of ribosome"/>
    <property type="evidence" value="ECO:0007669"/>
    <property type="project" value="InterPro"/>
</dbReference>
<organism evidence="7 8">
    <name type="scientific">Glomus cerebriforme</name>
    <dbReference type="NCBI Taxonomy" id="658196"/>
    <lineage>
        <taxon>Eukaryota</taxon>
        <taxon>Fungi</taxon>
        <taxon>Fungi incertae sedis</taxon>
        <taxon>Mucoromycota</taxon>
        <taxon>Glomeromycotina</taxon>
        <taxon>Glomeromycetes</taxon>
        <taxon>Glomerales</taxon>
        <taxon>Glomeraceae</taxon>
        <taxon>Glomus</taxon>
    </lineage>
</organism>
<protein>
    <recommendedName>
        <fullName evidence="5">40S ribosomal protein S24</fullName>
    </recommendedName>
</protein>
<dbReference type="InterPro" id="IPR053709">
    <property type="entry name" value="eRP_eS24_sf"/>
</dbReference>
<proteinExistence type="inferred from homology"/>
<dbReference type="Proteomes" id="UP000265703">
    <property type="component" value="Unassembled WGS sequence"/>
</dbReference>
<dbReference type="EMBL" id="QKYT01000159">
    <property type="protein sequence ID" value="RIA91194.1"/>
    <property type="molecule type" value="Genomic_DNA"/>
</dbReference>
<accession>A0A397T893</accession>
<evidence type="ECO:0000313" key="8">
    <source>
        <dbReference type="Proteomes" id="UP000265703"/>
    </source>
</evidence>
<keyword evidence="3 4" id="KW-0687">Ribonucleoprotein</keyword>
<feature type="region of interest" description="Disordered" evidence="6">
    <location>
        <begin position="98"/>
        <end position="133"/>
    </location>
</feature>